<dbReference type="Pfam" id="PF00075">
    <property type="entry name" value="RNase_H"/>
    <property type="match status" value="1"/>
</dbReference>
<accession>A0A087UD41</accession>
<dbReference type="PANTHER" id="PTHR37984:SF5">
    <property type="entry name" value="PROTEIN NYNRIN-LIKE"/>
    <property type="match status" value="1"/>
</dbReference>
<dbReference type="InterPro" id="IPR012337">
    <property type="entry name" value="RNaseH-like_sf"/>
</dbReference>
<dbReference type="InterPro" id="IPR002156">
    <property type="entry name" value="RNaseH_domain"/>
</dbReference>
<dbReference type="PROSITE" id="PS50879">
    <property type="entry name" value="RNASE_H_1"/>
    <property type="match status" value="1"/>
</dbReference>
<protein>
    <submittedName>
        <fullName evidence="4">Ribonuclease H</fullName>
    </submittedName>
</protein>
<dbReference type="GO" id="GO:0015074">
    <property type="term" value="P:DNA integration"/>
    <property type="evidence" value="ECO:0007669"/>
    <property type="project" value="InterPro"/>
</dbReference>
<dbReference type="GO" id="GO:0003676">
    <property type="term" value="F:nucleic acid binding"/>
    <property type="evidence" value="ECO:0007669"/>
    <property type="project" value="InterPro"/>
</dbReference>
<dbReference type="InterPro" id="IPR050951">
    <property type="entry name" value="Retrovirus_Pol_polyprotein"/>
</dbReference>
<feature type="domain" description="Integrase catalytic" evidence="3">
    <location>
        <begin position="1"/>
        <end position="106"/>
    </location>
</feature>
<feature type="region of interest" description="Disordered" evidence="1">
    <location>
        <begin position="113"/>
        <end position="133"/>
    </location>
</feature>
<dbReference type="EMBL" id="KK119281">
    <property type="protein sequence ID" value="KFM75280.1"/>
    <property type="molecule type" value="Genomic_DNA"/>
</dbReference>
<evidence type="ECO:0000259" key="3">
    <source>
        <dbReference type="PROSITE" id="PS50994"/>
    </source>
</evidence>
<dbReference type="Proteomes" id="UP000054359">
    <property type="component" value="Unassembled WGS sequence"/>
</dbReference>
<evidence type="ECO:0000256" key="1">
    <source>
        <dbReference type="SAM" id="MobiDB-lite"/>
    </source>
</evidence>
<dbReference type="GO" id="GO:0004523">
    <property type="term" value="F:RNA-DNA hybrid ribonuclease activity"/>
    <property type="evidence" value="ECO:0007669"/>
    <property type="project" value="InterPro"/>
</dbReference>
<keyword evidence="5" id="KW-1185">Reference proteome</keyword>
<dbReference type="InterPro" id="IPR036397">
    <property type="entry name" value="RNaseH_sf"/>
</dbReference>
<gene>
    <name evidence="4" type="ORF">X975_15683</name>
</gene>
<dbReference type="InterPro" id="IPR001584">
    <property type="entry name" value="Integrase_cat-core"/>
</dbReference>
<dbReference type="OrthoDB" id="6515318at2759"/>
<organism evidence="4 5">
    <name type="scientific">Stegodyphus mimosarum</name>
    <name type="common">African social velvet spider</name>
    <dbReference type="NCBI Taxonomy" id="407821"/>
    <lineage>
        <taxon>Eukaryota</taxon>
        <taxon>Metazoa</taxon>
        <taxon>Ecdysozoa</taxon>
        <taxon>Arthropoda</taxon>
        <taxon>Chelicerata</taxon>
        <taxon>Arachnida</taxon>
        <taxon>Araneae</taxon>
        <taxon>Araneomorphae</taxon>
        <taxon>Entelegynae</taxon>
        <taxon>Eresoidea</taxon>
        <taxon>Eresidae</taxon>
        <taxon>Stegodyphus</taxon>
    </lineage>
</organism>
<evidence type="ECO:0000313" key="4">
    <source>
        <dbReference type="EMBL" id="KFM75280.1"/>
    </source>
</evidence>
<proteinExistence type="predicted"/>
<dbReference type="CDD" id="cd09276">
    <property type="entry name" value="Rnase_HI_RT_non_LTR"/>
    <property type="match status" value="1"/>
</dbReference>
<dbReference type="Gene3D" id="3.30.420.10">
    <property type="entry name" value="Ribonuclease H-like superfamily/Ribonuclease H"/>
    <property type="match status" value="2"/>
</dbReference>
<reference evidence="4 5" key="1">
    <citation type="submission" date="2013-11" db="EMBL/GenBank/DDBJ databases">
        <title>Genome sequencing of Stegodyphus mimosarum.</title>
        <authorList>
            <person name="Bechsgaard J."/>
        </authorList>
    </citation>
    <scope>NUCLEOTIDE SEQUENCE [LARGE SCALE GENOMIC DNA]</scope>
</reference>
<evidence type="ECO:0000259" key="2">
    <source>
        <dbReference type="PROSITE" id="PS50879"/>
    </source>
</evidence>
<dbReference type="AlphaFoldDB" id="A0A087UD41"/>
<dbReference type="PANTHER" id="PTHR37984">
    <property type="entry name" value="PROTEIN CBG26694"/>
    <property type="match status" value="1"/>
</dbReference>
<feature type="domain" description="RNase H type-1" evidence="2">
    <location>
        <begin position="274"/>
        <end position="407"/>
    </location>
</feature>
<evidence type="ECO:0000313" key="5">
    <source>
        <dbReference type="Proteomes" id="UP000054359"/>
    </source>
</evidence>
<feature type="non-terminal residue" evidence="4">
    <location>
        <position position="554"/>
    </location>
</feature>
<dbReference type="PROSITE" id="PS50994">
    <property type="entry name" value="INTEGRASE"/>
    <property type="match status" value="1"/>
</dbReference>
<dbReference type="SUPFAM" id="SSF53098">
    <property type="entry name" value="Ribonuclease H-like"/>
    <property type="match status" value="2"/>
</dbReference>
<name>A0A087UD41_STEMI</name>
<sequence length="554" mass="63683">MIPHWISRFGVLLQSHSDQGRNFTSSGIKELCKILDIDKTLTGLSHTQLDGTVDNFNRIILNSLLLIVSRNQKDWDNKLPLFLLANCSAVHNTAGYSLYTMLDALSRDLDPPVDLSFGRPPDGPSSSEDLEKRRQHIILEKGDKKYKTIEEYYDRIIRNTLKLDEDDIDVDEDMIVTQNDEELVENGWETEEGNLIYCTPFTYEEIYCVISRLSTKSAPGLDMIGANIIKRNKLNESMTYNETVICVEDITYFNSENISPIEARRINYDCNKLGLQEIEIYTDGSGFKKVVGAAFVVYFYGLEIHSQKFKMKEENSIYQAEIIAVKEALNWIVKGLANRHCIHIYSDALSVLAALSRPEPKNELLENIKDLYYKAYEKHSVYLHWIKAHIGHCGNERADALAKEAALGDGMEYLCVKPSRRKLIATMNDYYHKLWKQEWETSTRRNYYLKDIEVSTKMRVYKDTDVNQIITNHGRFPSYLSRFHLQGNDKCLICDQVGTAEHFVEFCALTQGVRMKYGITSTNELRIKNSKFKQFAKDILSIINSNKSIIGIES</sequence>